<dbReference type="Proteomes" id="UP000255509">
    <property type="component" value="Unassembled WGS sequence"/>
</dbReference>
<organism evidence="1 2">
    <name type="scientific">Salmonella enterica I</name>
    <dbReference type="NCBI Taxonomy" id="59201"/>
    <lineage>
        <taxon>Bacteria</taxon>
        <taxon>Pseudomonadati</taxon>
        <taxon>Pseudomonadota</taxon>
        <taxon>Gammaproteobacteria</taxon>
        <taxon>Enterobacterales</taxon>
        <taxon>Enterobacteriaceae</taxon>
        <taxon>Salmonella</taxon>
    </lineage>
</organism>
<dbReference type="EMBL" id="UGXS01000004">
    <property type="protein sequence ID" value="SUH16222.1"/>
    <property type="molecule type" value="Genomic_DNA"/>
</dbReference>
<protein>
    <submittedName>
        <fullName evidence="1">Uncharacterized protein</fullName>
    </submittedName>
</protein>
<reference evidence="1 2" key="1">
    <citation type="submission" date="2018-06" db="EMBL/GenBank/DDBJ databases">
        <authorList>
            <consortium name="Pathogen Informatics"/>
            <person name="Doyle S."/>
        </authorList>
    </citation>
    <scope>NUCLEOTIDE SEQUENCE [LARGE SCALE GENOMIC DNA]</scope>
    <source>
        <strain evidence="1 2">NCTC8258</strain>
    </source>
</reference>
<evidence type="ECO:0000313" key="2">
    <source>
        <dbReference type="Proteomes" id="UP000255509"/>
    </source>
</evidence>
<proteinExistence type="predicted"/>
<dbReference type="AlphaFoldDB" id="A0A379WAB6"/>
<name>A0A379WAB6_SALET</name>
<accession>A0A379WAB6</accession>
<gene>
    <name evidence="1" type="ORF">NCTC8258_03977</name>
</gene>
<sequence length="121" mass="13708">MTDTAYSKSLEKEVDPEQYLVLTGHTIDTIHTFAREDIVCPICEATGGTFVRGGTNARFNRRAHFRFRNTKTKAITILLAISTMSASHLMSKTIWFTSLPTEQDYACYKKNGMRRDTGGFF</sequence>
<evidence type="ECO:0000313" key="1">
    <source>
        <dbReference type="EMBL" id="SUH16222.1"/>
    </source>
</evidence>